<evidence type="ECO:0000313" key="2">
    <source>
        <dbReference type="Proteomes" id="UP000054007"/>
    </source>
</evidence>
<dbReference type="AlphaFoldDB" id="A0A0D7BMY2"/>
<dbReference type="EMBL" id="KN880449">
    <property type="protein sequence ID" value="KIY71913.1"/>
    <property type="molecule type" value="Genomic_DNA"/>
</dbReference>
<reference evidence="1 2" key="1">
    <citation type="journal article" date="2015" name="Fungal Genet. Biol.">
        <title>Evolution of novel wood decay mechanisms in Agaricales revealed by the genome sequences of Fistulina hepatica and Cylindrobasidium torrendii.</title>
        <authorList>
            <person name="Floudas D."/>
            <person name="Held B.W."/>
            <person name="Riley R."/>
            <person name="Nagy L.G."/>
            <person name="Koehler G."/>
            <person name="Ransdell A.S."/>
            <person name="Younus H."/>
            <person name="Chow J."/>
            <person name="Chiniquy J."/>
            <person name="Lipzen A."/>
            <person name="Tritt A."/>
            <person name="Sun H."/>
            <person name="Haridas S."/>
            <person name="LaButti K."/>
            <person name="Ohm R.A."/>
            <person name="Kues U."/>
            <person name="Blanchette R.A."/>
            <person name="Grigoriev I.V."/>
            <person name="Minto R.E."/>
            <person name="Hibbett D.S."/>
        </authorList>
    </citation>
    <scope>NUCLEOTIDE SEQUENCE [LARGE SCALE GENOMIC DNA]</scope>
    <source>
        <strain evidence="1 2">FP15055 ss-10</strain>
    </source>
</reference>
<organism evidence="1 2">
    <name type="scientific">Cylindrobasidium torrendii FP15055 ss-10</name>
    <dbReference type="NCBI Taxonomy" id="1314674"/>
    <lineage>
        <taxon>Eukaryota</taxon>
        <taxon>Fungi</taxon>
        <taxon>Dikarya</taxon>
        <taxon>Basidiomycota</taxon>
        <taxon>Agaricomycotina</taxon>
        <taxon>Agaricomycetes</taxon>
        <taxon>Agaricomycetidae</taxon>
        <taxon>Agaricales</taxon>
        <taxon>Marasmiineae</taxon>
        <taxon>Physalacriaceae</taxon>
        <taxon>Cylindrobasidium</taxon>
    </lineage>
</organism>
<proteinExistence type="predicted"/>
<evidence type="ECO:0000313" key="1">
    <source>
        <dbReference type="EMBL" id="KIY71913.1"/>
    </source>
</evidence>
<protein>
    <submittedName>
        <fullName evidence="1">Uncharacterized protein</fullName>
    </submittedName>
</protein>
<sequence>MYDAAETAFLELSSMRGQNIHLLVMYTVKGNFTQNPTASYNQPRCRLAMPQPCQLPKACSHAQARRCSTIMHSCARVKPCTKFTPCP</sequence>
<name>A0A0D7BMY2_9AGAR</name>
<keyword evidence="2" id="KW-1185">Reference proteome</keyword>
<dbReference type="Proteomes" id="UP000054007">
    <property type="component" value="Unassembled WGS sequence"/>
</dbReference>
<gene>
    <name evidence="1" type="ORF">CYLTODRAFT_86830</name>
</gene>
<accession>A0A0D7BMY2</accession>